<evidence type="ECO:0000256" key="2">
    <source>
        <dbReference type="ARBA" id="ARBA00022801"/>
    </source>
</evidence>
<proteinExistence type="predicted"/>
<dbReference type="GO" id="GO:0008758">
    <property type="term" value="F:UDP-2,3-diacylglucosamine hydrolase activity"/>
    <property type="evidence" value="ECO:0007669"/>
    <property type="project" value="TreeGrafter"/>
</dbReference>
<keyword evidence="3" id="KW-0812">Transmembrane</keyword>
<name>A0A1G6LZU4_9GAMM</name>
<keyword evidence="3" id="KW-1133">Transmembrane helix</keyword>
<dbReference type="GO" id="GO:0009245">
    <property type="term" value="P:lipid A biosynthetic process"/>
    <property type="evidence" value="ECO:0007669"/>
    <property type="project" value="TreeGrafter"/>
</dbReference>
<evidence type="ECO:0000313" key="6">
    <source>
        <dbReference type="Proteomes" id="UP000242317"/>
    </source>
</evidence>
<protein>
    <recommendedName>
        <fullName evidence="4">Calcineurin-like phosphoesterase domain-containing protein</fullName>
    </recommendedName>
</protein>
<dbReference type="GO" id="GO:0016020">
    <property type="term" value="C:membrane"/>
    <property type="evidence" value="ECO:0007669"/>
    <property type="project" value="GOC"/>
</dbReference>
<evidence type="ECO:0000313" key="5">
    <source>
        <dbReference type="EMBL" id="SDC48216.1"/>
    </source>
</evidence>
<keyword evidence="6" id="KW-1185">Reference proteome</keyword>
<feature type="domain" description="Calcineurin-like phosphoesterase" evidence="4">
    <location>
        <begin position="112"/>
        <end position="271"/>
    </location>
</feature>
<evidence type="ECO:0000259" key="4">
    <source>
        <dbReference type="Pfam" id="PF00149"/>
    </source>
</evidence>
<dbReference type="InterPro" id="IPR029052">
    <property type="entry name" value="Metallo-depent_PP-like"/>
</dbReference>
<dbReference type="PANTHER" id="PTHR31302">
    <property type="entry name" value="TRANSMEMBRANE PROTEIN WITH METALLOPHOSPHOESTERASE DOMAIN-RELATED"/>
    <property type="match status" value="1"/>
</dbReference>
<dbReference type="InterPro" id="IPR004843">
    <property type="entry name" value="Calcineurin-like_PHP"/>
</dbReference>
<keyword evidence="3" id="KW-0472">Membrane</keyword>
<feature type="transmembrane region" description="Helical" evidence="3">
    <location>
        <begin position="38"/>
        <end position="62"/>
    </location>
</feature>
<dbReference type="EMBL" id="FMYK01000006">
    <property type="protein sequence ID" value="SDC48216.1"/>
    <property type="molecule type" value="Genomic_DNA"/>
</dbReference>
<dbReference type="Pfam" id="PF00149">
    <property type="entry name" value="Metallophos"/>
    <property type="match status" value="1"/>
</dbReference>
<evidence type="ECO:0000256" key="3">
    <source>
        <dbReference type="SAM" id="Phobius"/>
    </source>
</evidence>
<evidence type="ECO:0000256" key="1">
    <source>
        <dbReference type="ARBA" id="ARBA00022723"/>
    </source>
</evidence>
<sequence>MNITQMIYWCITLMLVWAGWQAWVSARRTETTHHFKAFMLLLVFYLCYLIFPWMVLIFWQWYHEDINTLQAISSFAIALLILYARFIEPHHVVVKHTDLSIDPQLPLKKAFTVALIADLHIGLYSGKERQLAKIVEKINEEQPDIVVVSGDWTYEPEDKLIDELRILRDIDCQVYSVNGNHDEQYPGPPIQDLLAKALFHNNVLDIENQIVEFDEVRMLGVGDLWAGKVDMQHLPDLPQDKPWILLAHNPDTVDMVPVLPTKPLMLSGHTHGGQIELPWITSYVMRKVSMLGHKKGYYQHETANVFVTVGTGMVGAPFRFRVPPTVDILHLH</sequence>
<dbReference type="Proteomes" id="UP000242317">
    <property type="component" value="Unassembled WGS sequence"/>
</dbReference>
<keyword evidence="1" id="KW-0479">Metal-binding</keyword>
<accession>A0A1G6LZU4</accession>
<feature type="transmembrane region" description="Helical" evidence="3">
    <location>
        <begin position="6"/>
        <end position="26"/>
    </location>
</feature>
<keyword evidence="2" id="KW-0378">Hydrolase</keyword>
<feature type="transmembrane region" description="Helical" evidence="3">
    <location>
        <begin position="68"/>
        <end position="86"/>
    </location>
</feature>
<dbReference type="AlphaFoldDB" id="A0A1G6LZU4"/>
<dbReference type="Gene3D" id="3.60.21.10">
    <property type="match status" value="1"/>
</dbReference>
<gene>
    <name evidence="5" type="ORF">SAMN05421749_10610</name>
</gene>
<dbReference type="OrthoDB" id="9780884at2"/>
<organism evidence="5 6">
    <name type="scientific">Acinetobacter marinus</name>
    <dbReference type="NCBI Taxonomy" id="281375"/>
    <lineage>
        <taxon>Bacteria</taxon>
        <taxon>Pseudomonadati</taxon>
        <taxon>Pseudomonadota</taxon>
        <taxon>Gammaproteobacteria</taxon>
        <taxon>Moraxellales</taxon>
        <taxon>Moraxellaceae</taxon>
        <taxon>Acinetobacter</taxon>
    </lineage>
</organism>
<dbReference type="RefSeq" id="WP_092620077.1">
    <property type="nucleotide sequence ID" value="NZ_FMYK01000006.1"/>
</dbReference>
<dbReference type="InterPro" id="IPR051158">
    <property type="entry name" value="Metallophosphoesterase_sf"/>
</dbReference>
<dbReference type="GO" id="GO:0046872">
    <property type="term" value="F:metal ion binding"/>
    <property type="evidence" value="ECO:0007669"/>
    <property type="project" value="UniProtKB-KW"/>
</dbReference>
<dbReference type="SUPFAM" id="SSF56300">
    <property type="entry name" value="Metallo-dependent phosphatases"/>
    <property type="match status" value="1"/>
</dbReference>
<reference evidence="6" key="1">
    <citation type="submission" date="2016-09" db="EMBL/GenBank/DDBJ databases">
        <authorList>
            <person name="Varghese N."/>
            <person name="Submissions S."/>
        </authorList>
    </citation>
    <scope>NUCLEOTIDE SEQUENCE [LARGE SCALE GENOMIC DNA]</scope>
    <source>
        <strain evidence="6">ANC 3699</strain>
    </source>
</reference>
<dbReference type="PANTHER" id="PTHR31302:SF31">
    <property type="entry name" value="PHOSPHODIESTERASE YAEI"/>
    <property type="match status" value="1"/>
</dbReference>